<evidence type="ECO:0000256" key="1">
    <source>
        <dbReference type="ARBA" id="ARBA00004141"/>
    </source>
</evidence>
<keyword evidence="5 13" id="KW-0812">Transmembrane</keyword>
<evidence type="ECO:0000256" key="7">
    <source>
        <dbReference type="ARBA" id="ARBA00023098"/>
    </source>
</evidence>
<dbReference type="Proteomes" id="UP000295705">
    <property type="component" value="Unassembled WGS sequence"/>
</dbReference>
<dbReference type="AlphaFoldDB" id="A0A4R6VQU5"/>
<feature type="transmembrane region" description="Helical" evidence="13">
    <location>
        <begin position="116"/>
        <end position="138"/>
    </location>
</feature>
<dbReference type="InterPro" id="IPR043130">
    <property type="entry name" value="CDP-OH_PTrfase_TM_dom"/>
</dbReference>
<dbReference type="InterPro" id="IPR050324">
    <property type="entry name" value="CDP-alcohol_PTase-I"/>
</dbReference>
<dbReference type="InterPro" id="IPR000462">
    <property type="entry name" value="CDP-OH_P_trans"/>
</dbReference>
<evidence type="ECO:0000313" key="14">
    <source>
        <dbReference type="EMBL" id="TDQ65731.1"/>
    </source>
</evidence>
<comment type="similarity">
    <text evidence="2 12">Belongs to the CDP-alcohol phosphatidyltransferase class-I family.</text>
</comment>
<dbReference type="EMBL" id="SNYO01000001">
    <property type="protein sequence ID" value="TDQ65731.1"/>
    <property type="molecule type" value="Genomic_DNA"/>
</dbReference>
<feature type="transmembrane region" description="Helical" evidence="13">
    <location>
        <begin position="150"/>
        <end position="170"/>
    </location>
</feature>
<dbReference type="PROSITE" id="PS00379">
    <property type="entry name" value="CDP_ALCOHOL_P_TRANSF"/>
    <property type="match status" value="1"/>
</dbReference>
<keyword evidence="6 13" id="KW-1133">Transmembrane helix</keyword>
<keyword evidence="15" id="KW-1185">Reference proteome</keyword>
<dbReference type="GO" id="GO:0016020">
    <property type="term" value="C:membrane"/>
    <property type="evidence" value="ECO:0007669"/>
    <property type="project" value="UniProtKB-SubCell"/>
</dbReference>
<evidence type="ECO:0000256" key="11">
    <source>
        <dbReference type="NCBIfam" id="TIGR00560"/>
    </source>
</evidence>
<evidence type="ECO:0000256" key="10">
    <source>
        <dbReference type="ARBA" id="ARBA00023264"/>
    </source>
</evidence>
<dbReference type="InterPro" id="IPR004570">
    <property type="entry name" value="Phosphatidylglycerol_P_synth"/>
</dbReference>
<keyword evidence="7" id="KW-0443">Lipid metabolism</keyword>
<dbReference type="NCBIfam" id="TIGR00560">
    <property type="entry name" value="pgsA"/>
    <property type="match status" value="1"/>
</dbReference>
<keyword evidence="4 12" id="KW-0808">Transferase</keyword>
<evidence type="ECO:0000256" key="5">
    <source>
        <dbReference type="ARBA" id="ARBA00022692"/>
    </source>
</evidence>
<dbReference type="Gene3D" id="1.20.120.1760">
    <property type="match status" value="1"/>
</dbReference>
<protein>
    <recommendedName>
        <fullName evidence="11">CDP-diacylglycerol--glycerol-3-phosphate 3-phosphatidyltransferase</fullName>
        <ecNumber evidence="11">2.7.8.5</ecNumber>
    </recommendedName>
</protein>
<comment type="caution">
    <text evidence="14">The sequence shown here is derived from an EMBL/GenBank/DDBJ whole genome shotgun (WGS) entry which is preliminary data.</text>
</comment>
<dbReference type="PANTHER" id="PTHR14269:SF52">
    <property type="entry name" value="PHOSPHATIDYLGLYCEROPHOSPHATE SYNTHASE-RELATED"/>
    <property type="match status" value="1"/>
</dbReference>
<evidence type="ECO:0000256" key="9">
    <source>
        <dbReference type="ARBA" id="ARBA00023209"/>
    </source>
</evidence>
<dbReference type="GO" id="GO:0008444">
    <property type="term" value="F:CDP-diacylglycerol-glycerol-3-phosphate 3-phosphatidyltransferase activity"/>
    <property type="evidence" value="ECO:0007669"/>
    <property type="project" value="UniProtKB-UniRule"/>
</dbReference>
<organism evidence="14 15">
    <name type="scientific">Actinomycetospora succinea</name>
    <dbReference type="NCBI Taxonomy" id="663603"/>
    <lineage>
        <taxon>Bacteria</taxon>
        <taxon>Bacillati</taxon>
        <taxon>Actinomycetota</taxon>
        <taxon>Actinomycetes</taxon>
        <taxon>Pseudonocardiales</taxon>
        <taxon>Pseudonocardiaceae</taxon>
        <taxon>Actinomycetospora</taxon>
    </lineage>
</organism>
<dbReference type="PIRSF" id="PIRSF000847">
    <property type="entry name" value="Phos_ph_gly_syn"/>
    <property type="match status" value="1"/>
</dbReference>
<evidence type="ECO:0000256" key="2">
    <source>
        <dbReference type="ARBA" id="ARBA00010441"/>
    </source>
</evidence>
<dbReference type="Pfam" id="PF01066">
    <property type="entry name" value="CDP-OH_P_transf"/>
    <property type="match status" value="1"/>
</dbReference>
<name>A0A4R6VQU5_9PSEU</name>
<evidence type="ECO:0000256" key="4">
    <source>
        <dbReference type="ARBA" id="ARBA00022679"/>
    </source>
</evidence>
<evidence type="ECO:0000256" key="3">
    <source>
        <dbReference type="ARBA" id="ARBA00022516"/>
    </source>
</evidence>
<sequence>MTTRGSGGQSPSTASTAGVVTPAPVPLVNIANALTVVRLLLVPVFLVVLFVDHGQSTAWRWAAFAVFAIASLTDTFDGDLARRWGLVTDFGKIADPIADKALTGAALVGLSMLGELAWWVTITIAARELGVTLLRFWVLRHGVIPASRGGKIKTVLQTVALGLAIMPLPAFVEPGVAVLMIAAVVVTVVTGVDYLVRALRLRARARAA</sequence>
<dbReference type="RefSeq" id="WP_133825048.1">
    <property type="nucleotide sequence ID" value="NZ_BAABHR010000013.1"/>
</dbReference>
<keyword evidence="8 13" id="KW-0472">Membrane</keyword>
<feature type="transmembrane region" description="Helical" evidence="13">
    <location>
        <begin position="58"/>
        <end position="76"/>
    </location>
</feature>
<accession>A0A4R6VQU5</accession>
<dbReference type="GO" id="GO:0046474">
    <property type="term" value="P:glycerophospholipid biosynthetic process"/>
    <property type="evidence" value="ECO:0007669"/>
    <property type="project" value="TreeGrafter"/>
</dbReference>
<dbReference type="EC" id="2.7.8.5" evidence="11"/>
<keyword evidence="10" id="KW-1208">Phospholipid metabolism</keyword>
<feature type="transmembrane region" description="Helical" evidence="13">
    <location>
        <begin position="30"/>
        <end position="51"/>
    </location>
</feature>
<dbReference type="InterPro" id="IPR048254">
    <property type="entry name" value="CDP_ALCOHOL_P_TRANSF_CS"/>
</dbReference>
<feature type="transmembrane region" description="Helical" evidence="13">
    <location>
        <begin position="176"/>
        <end position="196"/>
    </location>
</feature>
<keyword evidence="3" id="KW-0444">Lipid biosynthesis</keyword>
<dbReference type="UniPathway" id="UPA00085"/>
<evidence type="ECO:0000256" key="12">
    <source>
        <dbReference type="RuleBase" id="RU003750"/>
    </source>
</evidence>
<dbReference type="OrthoDB" id="9796672at2"/>
<gene>
    <name evidence="14" type="ORF">EV188_101983</name>
</gene>
<evidence type="ECO:0000256" key="8">
    <source>
        <dbReference type="ARBA" id="ARBA00023136"/>
    </source>
</evidence>
<evidence type="ECO:0000256" key="6">
    <source>
        <dbReference type="ARBA" id="ARBA00022989"/>
    </source>
</evidence>
<comment type="subcellular location">
    <subcellularLocation>
        <location evidence="1">Membrane</location>
        <topology evidence="1">Multi-pass membrane protein</topology>
    </subcellularLocation>
</comment>
<reference evidence="14 15" key="1">
    <citation type="submission" date="2019-03" db="EMBL/GenBank/DDBJ databases">
        <title>Genomic Encyclopedia of Type Strains, Phase IV (KMG-IV): sequencing the most valuable type-strain genomes for metagenomic binning, comparative biology and taxonomic classification.</title>
        <authorList>
            <person name="Goeker M."/>
        </authorList>
    </citation>
    <scope>NUCLEOTIDE SEQUENCE [LARGE SCALE GENOMIC DNA]</scope>
    <source>
        <strain evidence="14 15">DSM 45775</strain>
    </source>
</reference>
<keyword evidence="9" id="KW-0594">Phospholipid biosynthesis</keyword>
<evidence type="ECO:0000256" key="13">
    <source>
        <dbReference type="SAM" id="Phobius"/>
    </source>
</evidence>
<dbReference type="PANTHER" id="PTHR14269">
    <property type="entry name" value="CDP-DIACYLGLYCEROL--GLYCEROL-3-PHOSPHATE 3-PHOSPHATIDYLTRANSFERASE-RELATED"/>
    <property type="match status" value="1"/>
</dbReference>
<evidence type="ECO:0000313" key="15">
    <source>
        <dbReference type="Proteomes" id="UP000295705"/>
    </source>
</evidence>
<proteinExistence type="inferred from homology"/>